<gene>
    <name evidence="3" type="ORF">BT67DRAFT_443647</name>
</gene>
<feature type="region of interest" description="Disordered" evidence="1">
    <location>
        <begin position="1"/>
        <end position="48"/>
    </location>
</feature>
<evidence type="ECO:0000313" key="3">
    <source>
        <dbReference type="EMBL" id="KAK4132751.1"/>
    </source>
</evidence>
<name>A0AAN6UJC7_9PEZI</name>
<keyword evidence="2" id="KW-0472">Membrane</keyword>
<dbReference type="EMBL" id="MU853416">
    <property type="protein sequence ID" value="KAK4132751.1"/>
    <property type="molecule type" value="Genomic_DNA"/>
</dbReference>
<sequence length="403" mass="45173">MGKRSGSPGPGLAGASSGADDVSLHTQPGDRLFDDVPELQSDDMPDDMPPLYSDIEPDSSSNAPLLATIHNPSYVADALHGGLRSEDANTGAEFFINSHLDQDPKLLERQIRLSASKPPRPSVRILGTHSQTVSENGKKEKRSVTDFDVVLDLTPYLFSDATTGASWTEFRTVEDSEQTKRGTILRKRAPGMRQDIEISANTKPTLAEWCHRYHASHAGLKCFTLRRRVLGFDEAKLREKLVVLVRGTNYRGHVNITFPVKQDSVIVYNDCKVSRWRLTPWVVWLCYLSFLWLFTWPYLFLRTKIFEVAVADWPFSVTEPDGRKRYVSMSEDHLYNLWARAISRAVLDKRQCALDQEDLIASQTAPEEPFTNALKGAPSFLRAGINAITAVNRQLGWGGDDHS</sequence>
<feature type="compositionally biased region" description="Acidic residues" evidence="1">
    <location>
        <begin position="35"/>
        <end position="46"/>
    </location>
</feature>
<accession>A0AAN6UJC7</accession>
<protein>
    <submittedName>
        <fullName evidence="3">Uncharacterized protein</fullName>
    </submittedName>
</protein>
<comment type="caution">
    <text evidence="3">The sequence shown here is derived from an EMBL/GenBank/DDBJ whole genome shotgun (WGS) entry which is preliminary data.</text>
</comment>
<proteinExistence type="predicted"/>
<reference evidence="3" key="1">
    <citation type="journal article" date="2023" name="Mol. Phylogenet. Evol.">
        <title>Genome-scale phylogeny and comparative genomics of the fungal order Sordariales.</title>
        <authorList>
            <person name="Hensen N."/>
            <person name="Bonometti L."/>
            <person name="Westerberg I."/>
            <person name="Brannstrom I.O."/>
            <person name="Guillou S."/>
            <person name="Cros-Aarteil S."/>
            <person name="Calhoun S."/>
            <person name="Haridas S."/>
            <person name="Kuo A."/>
            <person name="Mondo S."/>
            <person name="Pangilinan J."/>
            <person name="Riley R."/>
            <person name="LaButti K."/>
            <person name="Andreopoulos B."/>
            <person name="Lipzen A."/>
            <person name="Chen C."/>
            <person name="Yan M."/>
            <person name="Daum C."/>
            <person name="Ng V."/>
            <person name="Clum A."/>
            <person name="Steindorff A."/>
            <person name="Ohm R.A."/>
            <person name="Martin F."/>
            <person name="Silar P."/>
            <person name="Natvig D.O."/>
            <person name="Lalanne C."/>
            <person name="Gautier V."/>
            <person name="Ament-Velasquez S.L."/>
            <person name="Kruys A."/>
            <person name="Hutchinson M.I."/>
            <person name="Powell A.J."/>
            <person name="Barry K."/>
            <person name="Miller A.N."/>
            <person name="Grigoriev I.V."/>
            <person name="Debuchy R."/>
            <person name="Gladieux P."/>
            <person name="Hiltunen Thoren M."/>
            <person name="Johannesson H."/>
        </authorList>
    </citation>
    <scope>NUCLEOTIDE SEQUENCE</scope>
    <source>
        <strain evidence="3">CBS 123565</strain>
    </source>
</reference>
<keyword evidence="4" id="KW-1185">Reference proteome</keyword>
<dbReference type="Proteomes" id="UP001304895">
    <property type="component" value="Unassembled WGS sequence"/>
</dbReference>
<dbReference type="AlphaFoldDB" id="A0AAN6UJC7"/>
<organism evidence="3 4">
    <name type="scientific">Trichocladium antarcticum</name>
    <dbReference type="NCBI Taxonomy" id="1450529"/>
    <lineage>
        <taxon>Eukaryota</taxon>
        <taxon>Fungi</taxon>
        <taxon>Dikarya</taxon>
        <taxon>Ascomycota</taxon>
        <taxon>Pezizomycotina</taxon>
        <taxon>Sordariomycetes</taxon>
        <taxon>Sordariomycetidae</taxon>
        <taxon>Sordariales</taxon>
        <taxon>Chaetomiaceae</taxon>
        <taxon>Trichocladium</taxon>
    </lineage>
</organism>
<reference evidence="3" key="2">
    <citation type="submission" date="2023-05" db="EMBL/GenBank/DDBJ databases">
        <authorList>
            <consortium name="Lawrence Berkeley National Laboratory"/>
            <person name="Steindorff A."/>
            <person name="Hensen N."/>
            <person name="Bonometti L."/>
            <person name="Westerberg I."/>
            <person name="Brannstrom I.O."/>
            <person name="Guillou S."/>
            <person name="Cros-Aarteil S."/>
            <person name="Calhoun S."/>
            <person name="Haridas S."/>
            <person name="Kuo A."/>
            <person name="Mondo S."/>
            <person name="Pangilinan J."/>
            <person name="Riley R."/>
            <person name="Labutti K."/>
            <person name="Andreopoulos B."/>
            <person name="Lipzen A."/>
            <person name="Chen C."/>
            <person name="Yanf M."/>
            <person name="Daum C."/>
            <person name="Ng V."/>
            <person name="Clum A."/>
            <person name="Ohm R."/>
            <person name="Martin F."/>
            <person name="Silar P."/>
            <person name="Natvig D."/>
            <person name="Lalanne C."/>
            <person name="Gautier V."/>
            <person name="Ament-Velasquez S.L."/>
            <person name="Kruys A."/>
            <person name="Hutchinson M.I."/>
            <person name="Powell A.J."/>
            <person name="Barry K."/>
            <person name="Miller A.N."/>
            <person name="Grigoriev I.V."/>
            <person name="Debuchy R."/>
            <person name="Gladieux P."/>
            <person name="Thoren M.H."/>
            <person name="Johannesson H."/>
        </authorList>
    </citation>
    <scope>NUCLEOTIDE SEQUENCE</scope>
    <source>
        <strain evidence="3">CBS 123565</strain>
    </source>
</reference>
<evidence type="ECO:0000313" key="4">
    <source>
        <dbReference type="Proteomes" id="UP001304895"/>
    </source>
</evidence>
<evidence type="ECO:0000256" key="2">
    <source>
        <dbReference type="SAM" id="Phobius"/>
    </source>
</evidence>
<keyword evidence="2" id="KW-0812">Transmembrane</keyword>
<evidence type="ECO:0000256" key="1">
    <source>
        <dbReference type="SAM" id="MobiDB-lite"/>
    </source>
</evidence>
<feature type="transmembrane region" description="Helical" evidence="2">
    <location>
        <begin position="281"/>
        <end position="301"/>
    </location>
</feature>
<keyword evidence="2" id="KW-1133">Transmembrane helix</keyword>
<dbReference type="PANTHER" id="PTHR37848">
    <property type="entry name" value="EXPRESSED PROTEIN"/>
    <property type="match status" value="1"/>
</dbReference>
<dbReference type="PANTHER" id="PTHR37848:SF1">
    <property type="entry name" value="SUN DOMAIN-CONTAINING PROTEIN"/>
    <property type="match status" value="1"/>
</dbReference>